<comment type="caution">
    <text evidence="3">The sequence shown here is derived from an EMBL/GenBank/DDBJ whole genome shotgun (WGS) entry which is preliminary data.</text>
</comment>
<evidence type="ECO:0000313" key="3">
    <source>
        <dbReference type="EMBL" id="KAK3371271.1"/>
    </source>
</evidence>
<reference evidence="3" key="1">
    <citation type="journal article" date="2023" name="Mol. Phylogenet. Evol.">
        <title>Genome-scale phylogeny and comparative genomics of the fungal order Sordariales.</title>
        <authorList>
            <person name="Hensen N."/>
            <person name="Bonometti L."/>
            <person name="Westerberg I."/>
            <person name="Brannstrom I.O."/>
            <person name="Guillou S."/>
            <person name="Cros-Aarteil S."/>
            <person name="Calhoun S."/>
            <person name="Haridas S."/>
            <person name="Kuo A."/>
            <person name="Mondo S."/>
            <person name="Pangilinan J."/>
            <person name="Riley R."/>
            <person name="LaButti K."/>
            <person name="Andreopoulos B."/>
            <person name="Lipzen A."/>
            <person name="Chen C."/>
            <person name="Yan M."/>
            <person name="Daum C."/>
            <person name="Ng V."/>
            <person name="Clum A."/>
            <person name="Steindorff A."/>
            <person name="Ohm R.A."/>
            <person name="Martin F."/>
            <person name="Silar P."/>
            <person name="Natvig D.O."/>
            <person name="Lalanne C."/>
            <person name="Gautier V."/>
            <person name="Ament-Velasquez S.L."/>
            <person name="Kruys A."/>
            <person name="Hutchinson M.I."/>
            <person name="Powell A.J."/>
            <person name="Barry K."/>
            <person name="Miller A.N."/>
            <person name="Grigoriev I.V."/>
            <person name="Debuchy R."/>
            <person name="Gladieux P."/>
            <person name="Hiltunen Thoren M."/>
            <person name="Johannesson H."/>
        </authorList>
    </citation>
    <scope>NUCLEOTIDE SEQUENCE</scope>
    <source>
        <strain evidence="3">CBS 958.72</strain>
    </source>
</reference>
<dbReference type="AlphaFoldDB" id="A0AAE0K745"/>
<accession>A0AAE0K745</accession>
<gene>
    <name evidence="3" type="ORF">B0T24DRAFT_680369</name>
</gene>
<evidence type="ECO:0000313" key="4">
    <source>
        <dbReference type="Proteomes" id="UP001287356"/>
    </source>
</evidence>
<name>A0AAE0K745_9PEZI</name>
<keyword evidence="2" id="KW-0812">Transmembrane</keyword>
<keyword evidence="2" id="KW-1133">Transmembrane helix</keyword>
<feature type="transmembrane region" description="Helical" evidence="2">
    <location>
        <begin position="101"/>
        <end position="118"/>
    </location>
</feature>
<organism evidence="3 4">
    <name type="scientific">Lasiosphaeria ovina</name>
    <dbReference type="NCBI Taxonomy" id="92902"/>
    <lineage>
        <taxon>Eukaryota</taxon>
        <taxon>Fungi</taxon>
        <taxon>Dikarya</taxon>
        <taxon>Ascomycota</taxon>
        <taxon>Pezizomycotina</taxon>
        <taxon>Sordariomycetes</taxon>
        <taxon>Sordariomycetidae</taxon>
        <taxon>Sordariales</taxon>
        <taxon>Lasiosphaeriaceae</taxon>
        <taxon>Lasiosphaeria</taxon>
    </lineage>
</organism>
<dbReference type="EMBL" id="JAULSN010000005">
    <property type="protein sequence ID" value="KAK3371271.1"/>
    <property type="molecule type" value="Genomic_DNA"/>
</dbReference>
<keyword evidence="4" id="KW-1185">Reference proteome</keyword>
<reference evidence="3" key="2">
    <citation type="submission" date="2023-06" db="EMBL/GenBank/DDBJ databases">
        <authorList>
            <consortium name="Lawrence Berkeley National Laboratory"/>
            <person name="Haridas S."/>
            <person name="Hensen N."/>
            <person name="Bonometti L."/>
            <person name="Westerberg I."/>
            <person name="Brannstrom I.O."/>
            <person name="Guillou S."/>
            <person name="Cros-Aarteil S."/>
            <person name="Calhoun S."/>
            <person name="Kuo A."/>
            <person name="Mondo S."/>
            <person name="Pangilinan J."/>
            <person name="Riley R."/>
            <person name="Labutti K."/>
            <person name="Andreopoulos B."/>
            <person name="Lipzen A."/>
            <person name="Chen C."/>
            <person name="Yanf M."/>
            <person name="Daum C."/>
            <person name="Ng V."/>
            <person name="Clum A."/>
            <person name="Steindorff A."/>
            <person name="Ohm R."/>
            <person name="Martin F."/>
            <person name="Silar P."/>
            <person name="Natvig D."/>
            <person name="Lalanne C."/>
            <person name="Gautier V."/>
            <person name="Ament-Velasquez S.L."/>
            <person name="Kruys A."/>
            <person name="Hutchinson M.I."/>
            <person name="Powell A.J."/>
            <person name="Barry K."/>
            <person name="Miller A.N."/>
            <person name="Grigoriev I.V."/>
            <person name="Debuchy R."/>
            <person name="Gladieux P."/>
            <person name="Thoren M.H."/>
            <person name="Johannesson H."/>
        </authorList>
    </citation>
    <scope>NUCLEOTIDE SEQUENCE</scope>
    <source>
        <strain evidence="3">CBS 958.72</strain>
    </source>
</reference>
<feature type="transmembrane region" description="Helical" evidence="2">
    <location>
        <begin position="6"/>
        <end position="25"/>
    </location>
</feature>
<dbReference type="Proteomes" id="UP001287356">
    <property type="component" value="Unassembled WGS sequence"/>
</dbReference>
<proteinExistence type="predicted"/>
<evidence type="ECO:0000256" key="2">
    <source>
        <dbReference type="SAM" id="Phobius"/>
    </source>
</evidence>
<evidence type="ECO:0000256" key="1">
    <source>
        <dbReference type="SAM" id="MobiDB-lite"/>
    </source>
</evidence>
<feature type="transmembrane region" description="Helical" evidence="2">
    <location>
        <begin position="37"/>
        <end position="58"/>
    </location>
</feature>
<feature type="region of interest" description="Disordered" evidence="1">
    <location>
        <begin position="232"/>
        <end position="254"/>
    </location>
</feature>
<feature type="transmembrane region" description="Helical" evidence="2">
    <location>
        <begin position="70"/>
        <end position="89"/>
    </location>
</feature>
<keyword evidence="2" id="KW-0472">Membrane</keyword>
<protein>
    <submittedName>
        <fullName evidence="3">Uncharacterized protein</fullName>
    </submittedName>
</protein>
<feature type="compositionally biased region" description="Pro residues" evidence="1">
    <location>
        <begin position="238"/>
        <end position="254"/>
    </location>
</feature>
<sequence length="270" mass="30517">MLQSLRVISTIWFLWGTYYIVWGGLERRFEDKRSKGMWWLAAKAAVFVVGLVSLSYVVLDRNNFEQAMTAFFTVFGVLTIFAVVTTFFFRARTREGSWAKDRVYLVIATIVLFMRSFSEWPYDITYGTLTCPYLVFMGLQAYHLDKGTADTENVQSDVRAWILDRLENVTQNHVLTAPAFSSILDDASAELALILEHGPLSLTSGLPADKKAEVAEAYVKLLRRQFSHLAPQPKTMPIIPPQPPSSLSPSPPRPCPVPSFLPARYLKDLV</sequence>